<reference evidence="16" key="1">
    <citation type="submission" date="2021-03" db="EMBL/GenBank/DDBJ databases">
        <title>Ottowia sp. 27C isolated from the cloaca of a Giant Asian pond turtle (Heosemys grandis).</title>
        <authorList>
            <person name="Spergser J."/>
            <person name="Busse H.-J."/>
        </authorList>
    </citation>
    <scope>NUCLEOTIDE SEQUENCE</scope>
    <source>
        <strain evidence="16">27C</strain>
    </source>
</reference>
<keyword evidence="12 15" id="KW-0804">Transcription</keyword>
<dbReference type="GO" id="GO:1900376">
    <property type="term" value="P:regulation of secondary metabolite biosynthetic process"/>
    <property type="evidence" value="ECO:0007669"/>
    <property type="project" value="TreeGrafter"/>
</dbReference>
<dbReference type="AlphaFoldDB" id="A0A975CLV4"/>
<evidence type="ECO:0000313" key="17">
    <source>
        <dbReference type="Proteomes" id="UP000663903"/>
    </source>
</evidence>
<keyword evidence="17" id="KW-1185">Reference proteome</keyword>
<dbReference type="PANTHER" id="PTHR33202">
    <property type="entry name" value="ZINC UPTAKE REGULATION PROTEIN"/>
    <property type="match status" value="1"/>
</dbReference>
<comment type="similarity">
    <text evidence="2 15">Belongs to the Fur family.</text>
</comment>
<dbReference type="EMBL" id="CP071796">
    <property type="protein sequence ID" value="QTD47407.1"/>
    <property type="molecule type" value="Genomic_DNA"/>
</dbReference>
<feature type="binding site" evidence="14">
    <location>
        <position position="99"/>
    </location>
    <ligand>
        <name>Fe cation</name>
        <dbReference type="ChEBI" id="CHEBI:24875"/>
    </ligand>
</feature>
<feature type="binding site" evidence="13">
    <location>
        <position position="143"/>
    </location>
    <ligand>
        <name>Zn(2+)</name>
        <dbReference type="ChEBI" id="CHEBI:29105"/>
    </ligand>
</feature>
<dbReference type="InterPro" id="IPR043135">
    <property type="entry name" value="Fur_C"/>
</dbReference>
<dbReference type="SUPFAM" id="SSF46785">
    <property type="entry name" value="Winged helix' DNA-binding domain"/>
    <property type="match status" value="1"/>
</dbReference>
<name>A0A975CLV4_9BURK</name>
<evidence type="ECO:0000256" key="4">
    <source>
        <dbReference type="ARBA" id="ARBA00020910"/>
    </source>
</evidence>
<evidence type="ECO:0000256" key="6">
    <source>
        <dbReference type="ARBA" id="ARBA00022491"/>
    </source>
</evidence>
<evidence type="ECO:0000256" key="5">
    <source>
        <dbReference type="ARBA" id="ARBA00022490"/>
    </source>
</evidence>
<evidence type="ECO:0000256" key="14">
    <source>
        <dbReference type="PIRSR" id="PIRSR602481-2"/>
    </source>
</evidence>
<feature type="binding site" evidence="13">
    <location>
        <position position="103"/>
    </location>
    <ligand>
        <name>Zn(2+)</name>
        <dbReference type="ChEBI" id="CHEBI:29105"/>
    </ligand>
</feature>
<dbReference type="FunFam" id="3.30.1490.190:FF:000001">
    <property type="entry name" value="Ferric uptake regulation protein"/>
    <property type="match status" value="1"/>
</dbReference>
<evidence type="ECO:0000256" key="8">
    <source>
        <dbReference type="ARBA" id="ARBA00022833"/>
    </source>
</evidence>
<comment type="subunit">
    <text evidence="3 15">Homodimer.</text>
</comment>
<keyword evidence="6 15" id="KW-0678">Repressor</keyword>
<dbReference type="FunFam" id="1.10.10.10:FF:000007">
    <property type="entry name" value="Ferric uptake regulation protein"/>
    <property type="match status" value="1"/>
</dbReference>
<dbReference type="GO" id="GO:0008270">
    <property type="term" value="F:zinc ion binding"/>
    <property type="evidence" value="ECO:0007669"/>
    <property type="project" value="TreeGrafter"/>
</dbReference>
<dbReference type="InterPro" id="IPR036390">
    <property type="entry name" value="WH_DNA-bd_sf"/>
</dbReference>
<dbReference type="GO" id="GO:0005829">
    <property type="term" value="C:cytosol"/>
    <property type="evidence" value="ECO:0007669"/>
    <property type="project" value="TreeGrafter"/>
</dbReference>
<comment type="subcellular location">
    <subcellularLocation>
        <location evidence="1 15">Cytoplasm</location>
    </subcellularLocation>
</comment>
<dbReference type="PANTHER" id="PTHR33202:SF2">
    <property type="entry name" value="FERRIC UPTAKE REGULATION PROTEIN"/>
    <property type="match status" value="1"/>
</dbReference>
<evidence type="ECO:0000256" key="12">
    <source>
        <dbReference type="ARBA" id="ARBA00023163"/>
    </source>
</evidence>
<evidence type="ECO:0000256" key="1">
    <source>
        <dbReference type="ARBA" id="ARBA00004496"/>
    </source>
</evidence>
<dbReference type="Pfam" id="PF01475">
    <property type="entry name" value="FUR"/>
    <property type="match status" value="1"/>
</dbReference>
<gene>
    <name evidence="15" type="primary">fur</name>
    <name evidence="16" type="ORF">J1M35_14625</name>
</gene>
<organism evidence="16 17">
    <name type="scientific">Ottowia testudinis</name>
    <dbReference type="NCBI Taxonomy" id="2816950"/>
    <lineage>
        <taxon>Bacteria</taxon>
        <taxon>Pseudomonadati</taxon>
        <taxon>Pseudomonadota</taxon>
        <taxon>Betaproteobacteria</taxon>
        <taxon>Burkholderiales</taxon>
        <taxon>Comamonadaceae</taxon>
        <taxon>Ottowia</taxon>
    </lineage>
</organism>
<keyword evidence="7 13" id="KW-0479">Metal-binding</keyword>
<accession>A0A975CLV4</accession>
<evidence type="ECO:0000256" key="7">
    <source>
        <dbReference type="ARBA" id="ARBA00022723"/>
    </source>
</evidence>
<evidence type="ECO:0000256" key="3">
    <source>
        <dbReference type="ARBA" id="ARBA00011738"/>
    </source>
</evidence>
<dbReference type="InterPro" id="IPR036388">
    <property type="entry name" value="WH-like_DNA-bd_sf"/>
</dbReference>
<dbReference type="GO" id="GO:0045892">
    <property type="term" value="P:negative regulation of DNA-templated transcription"/>
    <property type="evidence" value="ECO:0007669"/>
    <property type="project" value="TreeGrafter"/>
</dbReference>
<keyword evidence="5 15" id="KW-0963">Cytoplasm</keyword>
<sequence length="152" mass="17182">MTVPLRRPSELSPETALRRVGLKATAPRLRVLELIQSSAHRHLSAEEVYRLLLEKTPTTASLATVYRVLTQLEASGLLRRQVFDDTRAVYECNDCEHHDHLVCVQCGKVEEFTEPKLESMQEAIADEYGFALRTHRLTLYGVCAACRKKNSG</sequence>
<evidence type="ECO:0000256" key="13">
    <source>
        <dbReference type="PIRSR" id="PIRSR602481-1"/>
    </source>
</evidence>
<feature type="binding site" evidence="14">
    <location>
        <position position="135"/>
    </location>
    <ligand>
        <name>Fe cation</name>
        <dbReference type="ChEBI" id="CHEBI:24875"/>
    </ligand>
</feature>
<feature type="binding site" evidence="13">
    <location>
        <position position="106"/>
    </location>
    <ligand>
        <name>Zn(2+)</name>
        <dbReference type="ChEBI" id="CHEBI:29105"/>
    </ligand>
</feature>
<dbReference type="RefSeq" id="WP_208011434.1">
    <property type="nucleotide sequence ID" value="NZ_CP071796.1"/>
</dbReference>
<dbReference type="GO" id="GO:0000976">
    <property type="term" value="F:transcription cis-regulatory region binding"/>
    <property type="evidence" value="ECO:0007669"/>
    <property type="project" value="UniProtKB-ARBA"/>
</dbReference>
<protein>
    <recommendedName>
        <fullName evidence="4 15">Ferric uptake regulation protein</fullName>
    </recommendedName>
</protein>
<keyword evidence="10 15" id="KW-0805">Transcription regulation</keyword>
<evidence type="ECO:0000256" key="9">
    <source>
        <dbReference type="ARBA" id="ARBA00023004"/>
    </source>
</evidence>
<proteinExistence type="inferred from homology"/>
<dbReference type="Proteomes" id="UP000663903">
    <property type="component" value="Chromosome"/>
</dbReference>
<evidence type="ECO:0000256" key="10">
    <source>
        <dbReference type="ARBA" id="ARBA00023015"/>
    </source>
</evidence>
<comment type="cofactor">
    <cofactor evidence="13">
        <name>Zn(2+)</name>
        <dbReference type="ChEBI" id="CHEBI:29105"/>
    </cofactor>
    <text evidence="13">Binds 1 zinc ion per subunit.</text>
</comment>
<dbReference type="KEGG" id="otd:J1M35_14625"/>
<dbReference type="Gene3D" id="1.10.10.10">
    <property type="entry name" value="Winged helix-like DNA-binding domain superfamily/Winged helix DNA-binding domain"/>
    <property type="match status" value="1"/>
</dbReference>
<dbReference type="CDD" id="cd07153">
    <property type="entry name" value="Fur_like"/>
    <property type="match status" value="1"/>
</dbReference>
<feature type="binding site" evidence="14">
    <location>
        <position position="97"/>
    </location>
    <ligand>
        <name>Fe cation</name>
        <dbReference type="ChEBI" id="CHEBI:24875"/>
    </ligand>
</feature>
<evidence type="ECO:0000313" key="16">
    <source>
        <dbReference type="EMBL" id="QTD47407.1"/>
    </source>
</evidence>
<comment type="cofactor">
    <cofactor evidence="14">
        <name>Mn(2+)</name>
        <dbReference type="ChEBI" id="CHEBI:29035"/>
    </cofactor>
    <cofactor evidence="14">
        <name>Fe(2+)</name>
        <dbReference type="ChEBI" id="CHEBI:29033"/>
    </cofactor>
    <text evidence="14">Binds 1 Mn(2+) or Fe(2+) ion per subunit.</text>
</comment>
<dbReference type="Gene3D" id="3.30.1490.190">
    <property type="match status" value="1"/>
</dbReference>
<keyword evidence="11 15" id="KW-0238">DNA-binding</keyword>
<evidence type="ECO:0000256" key="2">
    <source>
        <dbReference type="ARBA" id="ARBA00007957"/>
    </source>
</evidence>
<keyword evidence="8 13" id="KW-0862">Zinc</keyword>
<dbReference type="InterPro" id="IPR002481">
    <property type="entry name" value="FUR"/>
</dbReference>
<dbReference type="GO" id="GO:0032993">
    <property type="term" value="C:protein-DNA complex"/>
    <property type="evidence" value="ECO:0007669"/>
    <property type="project" value="UniProtKB-ARBA"/>
</dbReference>
<dbReference type="GO" id="GO:0001216">
    <property type="term" value="F:DNA-binding transcription activator activity"/>
    <property type="evidence" value="ECO:0007669"/>
    <property type="project" value="UniProtKB-ARBA"/>
</dbReference>
<evidence type="ECO:0000256" key="11">
    <source>
        <dbReference type="ARBA" id="ARBA00023125"/>
    </source>
</evidence>
<evidence type="ECO:0000256" key="15">
    <source>
        <dbReference type="RuleBase" id="RU364037"/>
    </source>
</evidence>
<feature type="binding site" evidence="13">
    <location>
        <position position="146"/>
    </location>
    <ligand>
        <name>Zn(2+)</name>
        <dbReference type="ChEBI" id="CHEBI:29105"/>
    </ligand>
</feature>
<feature type="binding site" evidence="14">
    <location>
        <position position="118"/>
    </location>
    <ligand>
        <name>Fe cation</name>
        <dbReference type="ChEBI" id="CHEBI:24875"/>
    </ligand>
</feature>
<keyword evidence="9 14" id="KW-0408">Iron</keyword>